<accession>A0A385YY29</accession>
<keyword evidence="1" id="KW-0812">Transmembrane</keyword>
<dbReference type="Proteomes" id="UP000265725">
    <property type="component" value="Chromosome"/>
</dbReference>
<dbReference type="Gene3D" id="2.40.50.140">
    <property type="entry name" value="Nucleic acid-binding proteins"/>
    <property type="match status" value="1"/>
</dbReference>
<gene>
    <name evidence="3" type="ORF">D3873_11600</name>
</gene>
<keyword evidence="4" id="KW-1185">Reference proteome</keyword>
<keyword evidence="1" id="KW-1133">Transmembrane helix</keyword>
<feature type="transmembrane region" description="Helical" evidence="1">
    <location>
        <begin position="12"/>
        <end position="31"/>
    </location>
</feature>
<dbReference type="InterPro" id="IPR058653">
    <property type="entry name" value="NfeD2_TM"/>
</dbReference>
<evidence type="ECO:0000259" key="2">
    <source>
        <dbReference type="Pfam" id="PF25842"/>
    </source>
</evidence>
<evidence type="ECO:0000313" key="4">
    <source>
        <dbReference type="Proteomes" id="UP000265725"/>
    </source>
</evidence>
<dbReference type="Pfam" id="PF25842">
    <property type="entry name" value="NfeD_TM"/>
    <property type="match status" value="1"/>
</dbReference>
<proteinExistence type="predicted"/>
<feature type="domain" description="Membrane protein NfeD2 N-terminal transmembrane" evidence="2">
    <location>
        <begin position="3"/>
        <end position="96"/>
    </location>
</feature>
<keyword evidence="1" id="KW-0472">Membrane</keyword>
<protein>
    <recommendedName>
        <fullName evidence="2">Membrane protein NfeD2 N-terminal transmembrane domain-containing protein</fullName>
    </recommendedName>
</protein>
<dbReference type="EMBL" id="CP032418">
    <property type="protein sequence ID" value="AYC30443.1"/>
    <property type="molecule type" value="Genomic_DNA"/>
</dbReference>
<dbReference type="InterPro" id="IPR012340">
    <property type="entry name" value="NA-bd_OB-fold"/>
</dbReference>
<feature type="transmembrane region" description="Helical" evidence="1">
    <location>
        <begin position="38"/>
        <end position="61"/>
    </location>
</feature>
<evidence type="ECO:0000313" key="3">
    <source>
        <dbReference type="EMBL" id="AYC30443.1"/>
    </source>
</evidence>
<dbReference type="OrthoDB" id="1683445at2"/>
<organism evidence="3 4">
    <name type="scientific">Paenisporosarcina cavernae</name>
    <dbReference type="NCBI Taxonomy" id="2320858"/>
    <lineage>
        <taxon>Bacteria</taxon>
        <taxon>Bacillati</taxon>
        <taxon>Bacillota</taxon>
        <taxon>Bacilli</taxon>
        <taxon>Bacillales</taxon>
        <taxon>Caryophanaceae</taxon>
        <taxon>Paenisporosarcina</taxon>
    </lineage>
</organism>
<evidence type="ECO:0000256" key="1">
    <source>
        <dbReference type="SAM" id="Phobius"/>
    </source>
</evidence>
<name>A0A385YY29_9BACL</name>
<feature type="transmembrane region" description="Helical" evidence="1">
    <location>
        <begin position="67"/>
        <end position="88"/>
    </location>
</feature>
<dbReference type="KEGG" id="paek:D3873_11600"/>
<reference evidence="4" key="1">
    <citation type="submission" date="2018-09" db="EMBL/GenBank/DDBJ databases">
        <authorList>
            <person name="Zhu H."/>
        </authorList>
    </citation>
    <scope>NUCLEOTIDE SEQUENCE [LARGE SCALE GENOMIC DNA]</scope>
    <source>
        <strain evidence="4">K2R23-3</strain>
    </source>
</reference>
<sequence>MEGVVRMQEIYFYALIICGVLSVLYAFFGDLSDAGDGVISFSTLLAFLTLTSAGGFLFHYLTSWNEVLIVFISMVIASILTFAFYYFLLVPLSSAETSVAYSDAQLAGQTATVIVPIPSDGFGEILVKAGGGNVPKRAAGWSNEEIEYGKEVLIVDVKDGTFLVQAYVPILSFQEK</sequence>
<dbReference type="AlphaFoldDB" id="A0A385YY29"/>